<organism evidence="3">
    <name type="scientific">Brugia pahangi</name>
    <name type="common">Filarial nematode worm</name>
    <dbReference type="NCBI Taxonomy" id="6280"/>
    <lineage>
        <taxon>Eukaryota</taxon>
        <taxon>Metazoa</taxon>
        <taxon>Ecdysozoa</taxon>
        <taxon>Nematoda</taxon>
        <taxon>Chromadorea</taxon>
        <taxon>Rhabditida</taxon>
        <taxon>Spirurina</taxon>
        <taxon>Spiruromorpha</taxon>
        <taxon>Filarioidea</taxon>
        <taxon>Onchocercidae</taxon>
        <taxon>Brugia</taxon>
    </lineage>
</organism>
<dbReference type="WBParaSite" id="BPAG_0000989801-mRNA-1">
    <property type="protein sequence ID" value="BPAG_0000989801-mRNA-1"/>
    <property type="gene ID" value="BPAG_0000989801"/>
</dbReference>
<name>A0A0N4TN48_BRUPA</name>
<reference evidence="3" key="1">
    <citation type="submission" date="2017-02" db="UniProtKB">
        <authorList>
            <consortium name="WormBaseParasite"/>
        </authorList>
    </citation>
    <scope>IDENTIFICATION</scope>
</reference>
<keyword evidence="2" id="KW-1185">Reference proteome</keyword>
<sequence>MECVEAIPFVRKGTVARLISFDESPLSFSSAFANNTEGSFRCLNYERYVILEAYRCLESRNGFSGTTVRLATLFDTWF</sequence>
<evidence type="ECO:0000313" key="1">
    <source>
        <dbReference type="EMBL" id="VDN91046.1"/>
    </source>
</evidence>
<reference evidence="1 2" key="2">
    <citation type="submission" date="2018-11" db="EMBL/GenBank/DDBJ databases">
        <authorList>
            <consortium name="Pathogen Informatics"/>
        </authorList>
    </citation>
    <scope>NUCLEOTIDE SEQUENCE [LARGE SCALE GENOMIC DNA]</scope>
</reference>
<dbReference type="EMBL" id="UZAD01013167">
    <property type="protein sequence ID" value="VDN91046.1"/>
    <property type="molecule type" value="Genomic_DNA"/>
</dbReference>
<proteinExistence type="predicted"/>
<evidence type="ECO:0000313" key="3">
    <source>
        <dbReference type="WBParaSite" id="BPAG_0000989801-mRNA-1"/>
    </source>
</evidence>
<gene>
    <name evidence="1" type="ORF">BPAG_LOCUS9860</name>
</gene>
<dbReference type="AlphaFoldDB" id="A0A0N4TN48"/>
<accession>A0A0N4TN48</accession>
<protein>
    <submittedName>
        <fullName evidence="1 3">Uncharacterized protein</fullName>
    </submittedName>
</protein>
<dbReference type="Proteomes" id="UP000278627">
    <property type="component" value="Unassembled WGS sequence"/>
</dbReference>
<evidence type="ECO:0000313" key="2">
    <source>
        <dbReference type="Proteomes" id="UP000278627"/>
    </source>
</evidence>